<evidence type="ECO:0000256" key="15">
    <source>
        <dbReference type="ARBA" id="ARBA00023239"/>
    </source>
</evidence>
<dbReference type="Proteomes" id="UP000256562">
    <property type="component" value="Unassembled WGS sequence"/>
</dbReference>
<keyword evidence="16 17" id="KW-0170">Cobalt</keyword>
<feature type="binding site" evidence="17">
    <location>
        <begin position="163"/>
        <end position="166"/>
    </location>
    <ligand>
        <name>NAD(+)</name>
        <dbReference type="ChEBI" id="CHEBI:57540"/>
    </ligand>
</feature>
<dbReference type="NCBIfam" id="TIGR01357">
    <property type="entry name" value="aroB"/>
    <property type="match status" value="1"/>
</dbReference>
<keyword evidence="15 17" id="KW-0456">Lyase</keyword>
<evidence type="ECO:0000256" key="17">
    <source>
        <dbReference type="HAMAP-Rule" id="MF_00110"/>
    </source>
</evidence>
<keyword evidence="14 17" id="KW-0057">Aromatic amino acid biosynthesis</keyword>
<dbReference type="RefSeq" id="WP_116094447.1">
    <property type="nucleotide sequence ID" value="NZ_QKXN01000032.1"/>
</dbReference>
<evidence type="ECO:0000313" key="20">
    <source>
        <dbReference type="EMBL" id="REH94831.1"/>
    </source>
</evidence>
<dbReference type="OrthoDB" id="9806583at2"/>
<feature type="binding site" evidence="17">
    <location>
        <position position="256"/>
    </location>
    <ligand>
        <name>Zn(2+)</name>
        <dbReference type="ChEBI" id="CHEBI:29105"/>
    </ligand>
</feature>
<dbReference type="UniPathway" id="UPA00053">
    <property type="reaction ID" value="UER00085"/>
</dbReference>
<dbReference type="PANTHER" id="PTHR43622:SF7">
    <property type="entry name" value="3-DEHYDROQUINATE SYNTHASE, CHLOROPLASTIC"/>
    <property type="match status" value="1"/>
</dbReference>
<dbReference type="GO" id="GO:0046872">
    <property type="term" value="F:metal ion binding"/>
    <property type="evidence" value="ECO:0007669"/>
    <property type="project" value="UniProtKB-KW"/>
</dbReference>
<dbReference type="PANTHER" id="PTHR43622">
    <property type="entry name" value="3-DEHYDROQUINATE SYNTHASE"/>
    <property type="match status" value="1"/>
</dbReference>
<evidence type="ECO:0000256" key="1">
    <source>
        <dbReference type="ARBA" id="ARBA00001393"/>
    </source>
</evidence>
<evidence type="ECO:0000256" key="3">
    <source>
        <dbReference type="ARBA" id="ARBA00004496"/>
    </source>
</evidence>
<sequence>MQFVTTYPNRNYPIIIEKNASTKLNAFLEHYQHVFILADEEVYHYWKTKIDHIVQSTQSHLILLTSGEKLKNIQHYSTVMEKLLSFQPTRQTCLISIGGGATGDFVGFLASTLLRGVDLIQMPTTILAHDSSIGGKVGINASQGKNLIGAFHRPSAVLYDLEFLNTLPKSEILSGYAELYKHALLKGEKATLDIERHYNSLNSLLSLSHIESFIFQGIQTKLEIVLKDELEKGQRQYLNLGHTFGHAIEYQHKLPHGHAVMIGILYQFIVTNLIHDTQFDIHHYYQYCVSMSYPVEYIHQFSFEPLYTLMLQDKKNNSDGIRMVLLTELGSPTVCTVNQAILKQAFQILKSLGEEAS</sequence>
<feature type="binding site" evidence="17">
    <location>
        <begin position="100"/>
        <end position="104"/>
    </location>
    <ligand>
        <name>NAD(+)</name>
        <dbReference type="ChEBI" id="CHEBI:57540"/>
    </ligand>
</feature>
<dbReference type="GO" id="GO:0008652">
    <property type="term" value="P:amino acid biosynthetic process"/>
    <property type="evidence" value="ECO:0007669"/>
    <property type="project" value="UniProtKB-KW"/>
</dbReference>
<name>A0A3E0IPB9_9STAP</name>
<comment type="subcellular location">
    <subcellularLocation>
        <location evidence="3 17">Cytoplasm</location>
    </subcellularLocation>
</comment>
<dbReference type="EMBL" id="QKXQ01000330">
    <property type="protein sequence ID" value="REH94831.1"/>
    <property type="molecule type" value="Genomic_DNA"/>
</dbReference>
<dbReference type="Pfam" id="PF24621">
    <property type="entry name" value="DHQS_C"/>
    <property type="match status" value="1"/>
</dbReference>
<dbReference type="CDD" id="cd08195">
    <property type="entry name" value="DHQS"/>
    <property type="match status" value="1"/>
</dbReference>
<gene>
    <name evidence="17" type="primary">aroB</name>
    <name evidence="20" type="ORF">DOS83_07115</name>
</gene>
<keyword evidence="11 17" id="KW-0547">Nucleotide-binding</keyword>
<evidence type="ECO:0000256" key="9">
    <source>
        <dbReference type="ARBA" id="ARBA00022605"/>
    </source>
</evidence>
<feature type="binding site" evidence="17">
    <location>
        <position position="242"/>
    </location>
    <ligand>
        <name>Zn(2+)</name>
        <dbReference type="ChEBI" id="CHEBI:29105"/>
    </ligand>
</feature>
<evidence type="ECO:0000256" key="12">
    <source>
        <dbReference type="ARBA" id="ARBA00022833"/>
    </source>
</evidence>
<evidence type="ECO:0000259" key="18">
    <source>
        <dbReference type="Pfam" id="PF01761"/>
    </source>
</evidence>
<evidence type="ECO:0000256" key="10">
    <source>
        <dbReference type="ARBA" id="ARBA00022723"/>
    </source>
</evidence>
<dbReference type="Pfam" id="PF01761">
    <property type="entry name" value="DHQ_synthase"/>
    <property type="match status" value="1"/>
</dbReference>
<evidence type="ECO:0000256" key="4">
    <source>
        <dbReference type="ARBA" id="ARBA00004661"/>
    </source>
</evidence>
<evidence type="ECO:0000313" key="21">
    <source>
        <dbReference type="Proteomes" id="UP000256562"/>
    </source>
</evidence>
<evidence type="ECO:0000256" key="7">
    <source>
        <dbReference type="ARBA" id="ARBA00017684"/>
    </source>
</evidence>
<comment type="caution">
    <text evidence="20">The sequence shown here is derived from an EMBL/GenBank/DDBJ whole genome shotgun (WGS) entry which is preliminary data.</text>
</comment>
<evidence type="ECO:0000256" key="11">
    <source>
        <dbReference type="ARBA" id="ARBA00022741"/>
    </source>
</evidence>
<dbReference type="GO" id="GO:0009423">
    <property type="term" value="P:chorismate biosynthetic process"/>
    <property type="evidence" value="ECO:0007669"/>
    <property type="project" value="UniProtKB-UniRule"/>
</dbReference>
<protein>
    <recommendedName>
        <fullName evidence="7 17">3-dehydroquinate synthase</fullName>
        <shortName evidence="17">DHQS</shortName>
        <ecNumber evidence="6 17">4.2.3.4</ecNumber>
    </recommendedName>
</protein>
<dbReference type="GO" id="GO:0009073">
    <property type="term" value="P:aromatic amino acid family biosynthetic process"/>
    <property type="evidence" value="ECO:0007669"/>
    <property type="project" value="UniProtKB-KW"/>
</dbReference>
<keyword evidence="9 17" id="KW-0028">Amino-acid biosynthesis</keyword>
<comment type="pathway">
    <text evidence="4 17">Metabolic intermediate biosynthesis; chorismate biosynthesis; chorismate from D-erythrose 4-phosphate and phosphoenolpyruvate: step 2/7.</text>
</comment>
<feature type="binding site" evidence="17">
    <location>
        <position position="136"/>
    </location>
    <ligand>
        <name>NAD(+)</name>
        <dbReference type="ChEBI" id="CHEBI:57540"/>
    </ligand>
</feature>
<accession>A0A3E0IPB9</accession>
<dbReference type="Gene3D" id="1.20.1090.10">
    <property type="entry name" value="Dehydroquinate synthase-like - alpha domain"/>
    <property type="match status" value="1"/>
</dbReference>
<dbReference type="GO" id="GO:0005737">
    <property type="term" value="C:cytoplasm"/>
    <property type="evidence" value="ECO:0007669"/>
    <property type="project" value="UniProtKB-SubCell"/>
</dbReference>
<feature type="binding site" evidence="17">
    <location>
        <position position="178"/>
    </location>
    <ligand>
        <name>Zn(2+)</name>
        <dbReference type="ChEBI" id="CHEBI:29105"/>
    </ligand>
</feature>
<dbReference type="Gene3D" id="3.40.50.1970">
    <property type="match status" value="1"/>
</dbReference>
<dbReference type="InterPro" id="IPR030960">
    <property type="entry name" value="DHQS/DOIS_N"/>
</dbReference>
<dbReference type="SUPFAM" id="SSF56796">
    <property type="entry name" value="Dehydroquinate synthase-like"/>
    <property type="match status" value="1"/>
</dbReference>
<dbReference type="GO" id="GO:0000166">
    <property type="term" value="F:nucleotide binding"/>
    <property type="evidence" value="ECO:0007669"/>
    <property type="project" value="UniProtKB-KW"/>
</dbReference>
<keyword evidence="8 17" id="KW-0963">Cytoplasm</keyword>
<feature type="binding site" evidence="17">
    <location>
        <position position="145"/>
    </location>
    <ligand>
        <name>NAD(+)</name>
        <dbReference type="ChEBI" id="CHEBI:57540"/>
    </ligand>
</feature>
<evidence type="ECO:0000256" key="5">
    <source>
        <dbReference type="ARBA" id="ARBA00005412"/>
    </source>
</evidence>
<dbReference type="GO" id="GO:0003856">
    <property type="term" value="F:3-dehydroquinate synthase activity"/>
    <property type="evidence" value="ECO:0007669"/>
    <property type="project" value="UniProtKB-UniRule"/>
</dbReference>
<comment type="function">
    <text evidence="17">Catalyzes the conversion of 3-deoxy-D-arabino-heptulosonate 7-phosphate (DAHP) to dehydroquinate (DHQ).</text>
</comment>
<dbReference type="AlphaFoldDB" id="A0A3E0IPB9"/>
<dbReference type="EC" id="4.2.3.4" evidence="6 17"/>
<dbReference type="HAMAP" id="MF_00110">
    <property type="entry name" value="DHQ_synthase"/>
    <property type="match status" value="1"/>
</dbReference>
<evidence type="ECO:0000256" key="14">
    <source>
        <dbReference type="ARBA" id="ARBA00023141"/>
    </source>
</evidence>
<evidence type="ECO:0000256" key="8">
    <source>
        <dbReference type="ARBA" id="ARBA00022490"/>
    </source>
</evidence>
<feature type="binding site" evidence="17">
    <location>
        <begin position="66"/>
        <end position="71"/>
    </location>
    <ligand>
        <name>NAD(+)</name>
        <dbReference type="ChEBI" id="CHEBI:57540"/>
    </ligand>
</feature>
<dbReference type="InterPro" id="IPR030963">
    <property type="entry name" value="DHQ_synth_fam"/>
</dbReference>
<keyword evidence="13 17" id="KW-0520">NAD</keyword>
<comment type="cofactor">
    <cofactor evidence="17">
        <name>Co(2+)</name>
        <dbReference type="ChEBI" id="CHEBI:48828"/>
    </cofactor>
    <cofactor evidence="17">
        <name>Zn(2+)</name>
        <dbReference type="ChEBI" id="CHEBI:29105"/>
    </cofactor>
    <text evidence="17">Binds 1 divalent metal cation per subunit. Can use either Co(2+) or Zn(2+).</text>
</comment>
<dbReference type="PIRSF" id="PIRSF001455">
    <property type="entry name" value="DHQ_synth"/>
    <property type="match status" value="1"/>
</dbReference>
<feature type="domain" description="3-dehydroquinate synthase C-terminal" evidence="19">
    <location>
        <begin position="175"/>
        <end position="316"/>
    </location>
</feature>
<comment type="similarity">
    <text evidence="5 17">Belongs to the sugar phosphate cyclases superfamily. Dehydroquinate synthase family.</text>
</comment>
<evidence type="ECO:0000256" key="2">
    <source>
        <dbReference type="ARBA" id="ARBA00001911"/>
    </source>
</evidence>
<keyword evidence="10 17" id="KW-0479">Metal-binding</keyword>
<evidence type="ECO:0000256" key="16">
    <source>
        <dbReference type="ARBA" id="ARBA00023285"/>
    </source>
</evidence>
<evidence type="ECO:0000256" key="6">
    <source>
        <dbReference type="ARBA" id="ARBA00013031"/>
    </source>
</evidence>
<evidence type="ECO:0000256" key="13">
    <source>
        <dbReference type="ARBA" id="ARBA00023027"/>
    </source>
</evidence>
<reference evidence="20 21" key="1">
    <citation type="journal article" date="2018" name="Vet. Microbiol.">
        <title>Characterisation of Staphylococcus felis isolated from cats using whole genome sequencing.</title>
        <authorList>
            <person name="Worthing K."/>
            <person name="Pang S."/>
            <person name="Trott D.J."/>
            <person name="Abraham S."/>
            <person name="Coombs G.W."/>
            <person name="Jordan D."/>
            <person name="McIntyre L."/>
            <person name="Davies M.R."/>
            <person name="Norris J."/>
        </authorList>
    </citation>
    <scope>NUCLEOTIDE SEQUENCE [LARGE SCALE GENOMIC DNA]</scope>
    <source>
        <strain evidence="20 21">F9</strain>
    </source>
</reference>
<proteinExistence type="inferred from homology"/>
<feature type="domain" description="3-dehydroquinate synthase N-terminal" evidence="18">
    <location>
        <begin position="63"/>
        <end position="172"/>
    </location>
</feature>
<dbReference type="InterPro" id="IPR056179">
    <property type="entry name" value="DHQS_C"/>
</dbReference>
<feature type="binding site" evidence="17">
    <location>
        <begin position="124"/>
        <end position="125"/>
    </location>
    <ligand>
        <name>NAD(+)</name>
        <dbReference type="ChEBI" id="CHEBI:57540"/>
    </ligand>
</feature>
<evidence type="ECO:0000259" key="19">
    <source>
        <dbReference type="Pfam" id="PF24621"/>
    </source>
</evidence>
<keyword evidence="12 17" id="KW-0862">Zinc</keyword>
<comment type="catalytic activity">
    <reaction evidence="1 17">
        <text>7-phospho-2-dehydro-3-deoxy-D-arabino-heptonate = 3-dehydroquinate + phosphate</text>
        <dbReference type="Rhea" id="RHEA:21968"/>
        <dbReference type="ChEBI" id="CHEBI:32364"/>
        <dbReference type="ChEBI" id="CHEBI:43474"/>
        <dbReference type="ChEBI" id="CHEBI:58394"/>
        <dbReference type="EC" id="4.2.3.4"/>
    </reaction>
</comment>
<comment type="cofactor">
    <cofactor evidence="2 17">
        <name>NAD(+)</name>
        <dbReference type="ChEBI" id="CHEBI:57540"/>
    </cofactor>
</comment>
<dbReference type="InterPro" id="IPR016037">
    <property type="entry name" value="DHQ_synth_AroB"/>
</dbReference>
<dbReference type="InterPro" id="IPR050071">
    <property type="entry name" value="Dehydroquinate_synthase"/>
</dbReference>
<organism evidence="20 21">
    <name type="scientific">Staphylococcus felis</name>
    <dbReference type="NCBI Taxonomy" id="46127"/>
    <lineage>
        <taxon>Bacteria</taxon>
        <taxon>Bacillati</taxon>
        <taxon>Bacillota</taxon>
        <taxon>Bacilli</taxon>
        <taxon>Bacillales</taxon>
        <taxon>Staphylococcaceae</taxon>
        <taxon>Staphylococcus</taxon>
    </lineage>
</organism>